<protein>
    <recommendedName>
        <fullName evidence="9">tRNA (guanine-N(7)-)-methyltransferase</fullName>
        <ecNumber evidence="9">2.1.1.33</ecNumber>
    </recommendedName>
    <alternativeName>
        <fullName evidence="9">Transfer RNA methyltransferase 8</fullName>
    </alternativeName>
    <alternativeName>
        <fullName evidence="9">tRNA (guanine(46)-N(7))-methyltransferase</fullName>
    </alternativeName>
    <alternativeName>
        <fullName evidence="9">tRNA(m7G46)-methyltransferase</fullName>
    </alternativeName>
</protein>
<evidence type="ECO:0000256" key="8">
    <source>
        <dbReference type="ARBA" id="ARBA00023242"/>
    </source>
</evidence>
<evidence type="ECO:0000256" key="4">
    <source>
        <dbReference type="ARBA" id="ARBA00022679"/>
    </source>
</evidence>
<evidence type="ECO:0000256" key="7">
    <source>
        <dbReference type="ARBA" id="ARBA00022884"/>
    </source>
</evidence>
<evidence type="ECO:0000256" key="9">
    <source>
        <dbReference type="HAMAP-Rule" id="MF_03055"/>
    </source>
</evidence>
<dbReference type="STRING" id="578459.A0A0P9EXR1"/>
<gene>
    <name evidence="9" type="primary">TRM8</name>
    <name evidence="11" type="ORF">RHOBADRAFT_56302</name>
</gene>
<keyword evidence="8 9" id="KW-0539">Nucleus</keyword>
<dbReference type="GO" id="GO:0008176">
    <property type="term" value="F:tRNA (guanine(46)-N7)-methyltransferase activity"/>
    <property type="evidence" value="ECO:0007669"/>
    <property type="project" value="UniProtKB-UniRule"/>
</dbReference>
<dbReference type="Proteomes" id="UP000053890">
    <property type="component" value="Unassembled WGS sequence"/>
</dbReference>
<dbReference type="UniPathway" id="UPA00989"/>
<dbReference type="Pfam" id="PF02390">
    <property type="entry name" value="Methyltransf_4"/>
    <property type="match status" value="2"/>
</dbReference>
<feature type="binding site" evidence="9">
    <location>
        <position position="223"/>
    </location>
    <ligand>
        <name>S-adenosyl-L-methionine</name>
        <dbReference type="ChEBI" id="CHEBI:59789"/>
    </ligand>
</feature>
<keyword evidence="12" id="KW-1185">Reference proteome</keyword>
<evidence type="ECO:0000256" key="2">
    <source>
        <dbReference type="ARBA" id="ARBA00022555"/>
    </source>
</evidence>
<dbReference type="PROSITE" id="PS51625">
    <property type="entry name" value="SAM_MT_TRMB"/>
    <property type="match status" value="1"/>
</dbReference>
<proteinExistence type="inferred from homology"/>
<keyword evidence="4 9" id="KW-0808">Transferase</keyword>
<comment type="subcellular location">
    <subcellularLocation>
        <location evidence="9">Nucleus</location>
    </subcellularLocation>
</comment>
<feature type="binding site" evidence="9">
    <location>
        <position position="93"/>
    </location>
    <ligand>
        <name>S-adenosyl-L-methionine</name>
        <dbReference type="ChEBI" id="CHEBI:59789"/>
    </ligand>
</feature>
<evidence type="ECO:0000256" key="1">
    <source>
        <dbReference type="ARBA" id="ARBA00000142"/>
    </source>
</evidence>
<dbReference type="GO" id="GO:0043527">
    <property type="term" value="C:tRNA methyltransferase complex"/>
    <property type="evidence" value="ECO:0007669"/>
    <property type="project" value="TreeGrafter"/>
</dbReference>
<dbReference type="GO" id="GO:0000049">
    <property type="term" value="F:tRNA binding"/>
    <property type="evidence" value="ECO:0007669"/>
    <property type="project" value="UniProtKB-UniRule"/>
</dbReference>
<sequence>MGRKKNQTAHPKTKTDASLLAGAATYEVGMPRKRFYRQRAHANPLSIHHLEYPPSPEQMDWSTHFPTYFAPPPSEGEGSPSLKGKKVEFADVGCGFGGLSISLAPLFPDTLMLGLEIRVQVTQYVSDKIRALRLNPGSVDPDNADDVAAAAADAAGQPVAKRQKVEASEDSASGKLAPVRGIKPELMPPEGYAYGNVSVLRANAMKFLPNFFEKGQLSKIFFLFPDPHFKQRKHKARIISPTLLAEYAYVLRPGGLLYTITDVPDLHQWMTGHIGAFPLFHRLTEDEIDNLGLEGGEGVEGQSGSELQRVRERAVMEAVKRRTEEGKKVERNQGGKEWSVWRRLPDPE</sequence>
<dbReference type="GeneID" id="28978731"/>
<dbReference type="SUPFAM" id="SSF53335">
    <property type="entry name" value="S-adenosyl-L-methionine-dependent methyltransferases"/>
    <property type="match status" value="1"/>
</dbReference>
<dbReference type="GO" id="GO:0005634">
    <property type="term" value="C:nucleus"/>
    <property type="evidence" value="ECO:0007669"/>
    <property type="project" value="UniProtKB-SubCell"/>
</dbReference>
<feature type="region of interest" description="Disordered" evidence="10">
    <location>
        <begin position="321"/>
        <end position="348"/>
    </location>
</feature>
<evidence type="ECO:0000256" key="6">
    <source>
        <dbReference type="ARBA" id="ARBA00022694"/>
    </source>
</evidence>
<comment type="pathway">
    <text evidence="9">tRNA modification; N(7)-methylguanine-tRNA biosynthesis.</text>
</comment>
<reference evidence="11 12" key="1">
    <citation type="journal article" date="2015" name="Front. Microbiol.">
        <title>Genome sequence of the plant growth promoting endophytic yeast Rhodotorula graminis WP1.</title>
        <authorList>
            <person name="Firrincieli A."/>
            <person name="Otillar R."/>
            <person name="Salamov A."/>
            <person name="Schmutz J."/>
            <person name="Khan Z."/>
            <person name="Redman R.S."/>
            <person name="Fleck N.D."/>
            <person name="Lindquist E."/>
            <person name="Grigoriev I.V."/>
            <person name="Doty S.L."/>
        </authorList>
    </citation>
    <scope>NUCLEOTIDE SEQUENCE [LARGE SCALE GENOMIC DNA]</scope>
    <source>
        <strain evidence="11 12">WP1</strain>
    </source>
</reference>
<dbReference type="AlphaFoldDB" id="A0A0P9EXR1"/>
<accession>A0A0P9EXR1</accession>
<dbReference type="HAMAP" id="MF_03055">
    <property type="entry name" value="tRNA_methyltr_TrmB_euk"/>
    <property type="match status" value="1"/>
</dbReference>
<dbReference type="PANTHER" id="PTHR23417:SF16">
    <property type="entry name" value="TRNA (GUANINE-N(7)-)-METHYLTRANSFERASE"/>
    <property type="match status" value="1"/>
</dbReference>
<evidence type="ECO:0000256" key="5">
    <source>
        <dbReference type="ARBA" id="ARBA00022691"/>
    </source>
</evidence>
<dbReference type="InterPro" id="IPR003358">
    <property type="entry name" value="tRNA_(Gua-N-7)_MeTrfase_Trmb"/>
</dbReference>
<dbReference type="OrthoDB" id="47276at2759"/>
<feature type="binding site" evidence="9">
    <location>
        <begin position="323"/>
        <end position="325"/>
    </location>
    <ligand>
        <name>S-adenosyl-L-methionine</name>
        <dbReference type="ChEBI" id="CHEBI:59789"/>
    </ligand>
</feature>
<keyword evidence="2 9" id="KW-0820">tRNA-binding</keyword>
<evidence type="ECO:0000313" key="12">
    <source>
        <dbReference type="Proteomes" id="UP000053890"/>
    </source>
</evidence>
<keyword evidence="6 9" id="KW-0819">tRNA processing</keyword>
<dbReference type="EC" id="2.1.1.33" evidence="9"/>
<organism evidence="11 12">
    <name type="scientific">Rhodotorula graminis (strain WP1)</name>
    <dbReference type="NCBI Taxonomy" id="578459"/>
    <lineage>
        <taxon>Eukaryota</taxon>
        <taxon>Fungi</taxon>
        <taxon>Dikarya</taxon>
        <taxon>Basidiomycota</taxon>
        <taxon>Pucciniomycotina</taxon>
        <taxon>Microbotryomycetes</taxon>
        <taxon>Sporidiobolales</taxon>
        <taxon>Sporidiobolaceae</taxon>
        <taxon>Rhodotorula</taxon>
    </lineage>
</organism>
<name>A0A0P9EXR1_RHOGW</name>
<feature type="active site" evidence="9">
    <location>
        <position position="226"/>
    </location>
</feature>
<dbReference type="InterPro" id="IPR029063">
    <property type="entry name" value="SAM-dependent_MTases_sf"/>
</dbReference>
<comment type="function">
    <text evidence="9">Catalyzes the formation of N(7)-methylguanine at position 46 (m7G46) in tRNA.</text>
</comment>
<dbReference type="PANTHER" id="PTHR23417">
    <property type="entry name" value="3-DEOXY-D-MANNO-OCTULOSONIC-ACID TRANSFERASE/TRNA GUANINE-N 7 - -METHYLTRANSFERASE"/>
    <property type="match status" value="1"/>
</dbReference>
<dbReference type="InterPro" id="IPR025763">
    <property type="entry name" value="Trm8_euk"/>
</dbReference>
<dbReference type="OMA" id="LPNYFAK"/>
<dbReference type="Gene3D" id="3.40.50.150">
    <property type="entry name" value="Vaccinia Virus protein VP39"/>
    <property type="match status" value="1"/>
</dbReference>
<comment type="subunit">
    <text evidence="9">Forms a complex with TRM82.</text>
</comment>
<evidence type="ECO:0000256" key="3">
    <source>
        <dbReference type="ARBA" id="ARBA00022603"/>
    </source>
</evidence>
<evidence type="ECO:0000313" key="11">
    <source>
        <dbReference type="EMBL" id="KPV71923.1"/>
    </source>
</evidence>
<keyword evidence="5 9" id="KW-0949">S-adenosyl-L-methionine</keyword>
<keyword evidence="3 9" id="KW-0489">Methyltransferase</keyword>
<keyword evidence="7 9" id="KW-0694">RNA-binding</keyword>
<dbReference type="RefSeq" id="XP_018267972.1">
    <property type="nucleotide sequence ID" value="XM_018418284.1"/>
</dbReference>
<feature type="region of interest" description="Disordered" evidence="10">
    <location>
        <begin position="149"/>
        <end position="171"/>
    </location>
</feature>
<evidence type="ECO:0000256" key="10">
    <source>
        <dbReference type="SAM" id="MobiDB-lite"/>
    </source>
</evidence>
<feature type="binding site" evidence="9">
    <location>
        <begin position="203"/>
        <end position="204"/>
    </location>
    <ligand>
        <name>S-adenosyl-L-methionine</name>
        <dbReference type="ChEBI" id="CHEBI:59789"/>
    </ligand>
</feature>
<feature type="binding site" evidence="9">
    <location>
        <begin position="116"/>
        <end position="117"/>
    </location>
    <ligand>
        <name>S-adenosyl-L-methionine</name>
        <dbReference type="ChEBI" id="CHEBI:59789"/>
    </ligand>
</feature>
<comment type="similarity">
    <text evidence="9">Belongs to the class I-like SAM-binding methyltransferase superfamily. TrmB family.</text>
</comment>
<dbReference type="EMBL" id="KQ474090">
    <property type="protein sequence ID" value="KPV71923.1"/>
    <property type="molecule type" value="Genomic_DNA"/>
</dbReference>
<comment type="catalytic activity">
    <reaction evidence="1 9">
        <text>guanosine(46) in tRNA + S-adenosyl-L-methionine = N(7)-methylguanosine(46) in tRNA + S-adenosyl-L-homocysteine</text>
        <dbReference type="Rhea" id="RHEA:42708"/>
        <dbReference type="Rhea" id="RHEA-COMP:10188"/>
        <dbReference type="Rhea" id="RHEA-COMP:10189"/>
        <dbReference type="ChEBI" id="CHEBI:57856"/>
        <dbReference type="ChEBI" id="CHEBI:59789"/>
        <dbReference type="ChEBI" id="CHEBI:74269"/>
        <dbReference type="ChEBI" id="CHEBI:74480"/>
        <dbReference type="EC" id="2.1.1.33"/>
    </reaction>
</comment>